<feature type="signal peptide" evidence="2">
    <location>
        <begin position="1"/>
        <end position="25"/>
    </location>
</feature>
<accession>A0ABV8GSW2</accession>
<evidence type="ECO:0000313" key="4">
    <source>
        <dbReference type="Proteomes" id="UP001595851"/>
    </source>
</evidence>
<name>A0ABV8GSW2_9ACTN</name>
<comment type="caution">
    <text evidence="3">The sequence shown here is derived from an EMBL/GenBank/DDBJ whole genome shotgun (WGS) entry which is preliminary data.</text>
</comment>
<sequence length="254" mass="27204">MKVRIALTAVTAFLSLAALAPAALADAEPVDPAPGGPQRPHEPDVDGTRNIDSLTVTAAKGQGRSVTVDFDRRSRAETGQIPAGARRFVFLFDRSVSFNPGAFPICARSVVEKDGVNACPKGSHVGSGRGEFPTGEPQEVFAVNTKIGKLPGVLVVIPGNGVILEQTLERVSRPYSKDYTWALDEILPPNDTPPEQRAGTTRFQLSFGATRRHQGRTIGFAETTAKPGEKLKFGLWTDFVTGQTILPTDTPRLS</sequence>
<evidence type="ECO:0000256" key="1">
    <source>
        <dbReference type="SAM" id="MobiDB-lite"/>
    </source>
</evidence>
<dbReference type="InterPro" id="IPR010916">
    <property type="entry name" value="TonB_box_CS"/>
</dbReference>
<gene>
    <name evidence="3" type="ORF">ACFOY2_49445</name>
</gene>
<protein>
    <submittedName>
        <fullName evidence="3">Uncharacterized protein</fullName>
    </submittedName>
</protein>
<keyword evidence="4" id="KW-1185">Reference proteome</keyword>
<proteinExistence type="predicted"/>
<reference evidence="4" key="1">
    <citation type="journal article" date="2019" name="Int. J. Syst. Evol. Microbiol.">
        <title>The Global Catalogue of Microorganisms (GCM) 10K type strain sequencing project: providing services to taxonomists for standard genome sequencing and annotation.</title>
        <authorList>
            <consortium name="The Broad Institute Genomics Platform"/>
            <consortium name="The Broad Institute Genome Sequencing Center for Infectious Disease"/>
            <person name="Wu L."/>
            <person name="Ma J."/>
        </authorList>
    </citation>
    <scope>NUCLEOTIDE SEQUENCE [LARGE SCALE GENOMIC DNA]</scope>
    <source>
        <strain evidence="4">TBRC 1276</strain>
    </source>
</reference>
<dbReference type="RefSeq" id="WP_379535134.1">
    <property type="nucleotide sequence ID" value="NZ_JBHSBI010000043.1"/>
</dbReference>
<evidence type="ECO:0000256" key="2">
    <source>
        <dbReference type="SAM" id="SignalP"/>
    </source>
</evidence>
<dbReference type="Proteomes" id="UP001595851">
    <property type="component" value="Unassembled WGS sequence"/>
</dbReference>
<feature type="chain" id="PRO_5046359404" evidence="2">
    <location>
        <begin position="26"/>
        <end position="254"/>
    </location>
</feature>
<dbReference type="PROSITE" id="PS00430">
    <property type="entry name" value="TONB_DEPENDENT_REC_1"/>
    <property type="match status" value="1"/>
</dbReference>
<organism evidence="3 4">
    <name type="scientific">Nonomuraea purpurea</name>
    <dbReference type="NCBI Taxonomy" id="1849276"/>
    <lineage>
        <taxon>Bacteria</taxon>
        <taxon>Bacillati</taxon>
        <taxon>Actinomycetota</taxon>
        <taxon>Actinomycetes</taxon>
        <taxon>Streptosporangiales</taxon>
        <taxon>Streptosporangiaceae</taxon>
        <taxon>Nonomuraea</taxon>
    </lineage>
</organism>
<keyword evidence="2" id="KW-0732">Signal</keyword>
<dbReference type="EMBL" id="JBHSBI010000043">
    <property type="protein sequence ID" value="MFC4015314.1"/>
    <property type="molecule type" value="Genomic_DNA"/>
</dbReference>
<feature type="region of interest" description="Disordered" evidence="1">
    <location>
        <begin position="28"/>
        <end position="49"/>
    </location>
</feature>
<feature type="compositionally biased region" description="Basic and acidic residues" evidence="1">
    <location>
        <begin position="39"/>
        <end position="49"/>
    </location>
</feature>
<evidence type="ECO:0000313" key="3">
    <source>
        <dbReference type="EMBL" id="MFC4015314.1"/>
    </source>
</evidence>